<name>A0A0K8P257_PISS1</name>
<evidence type="ECO:0000313" key="7">
    <source>
        <dbReference type="Proteomes" id="UP000037660"/>
    </source>
</evidence>
<dbReference type="Pfam" id="PF03466">
    <property type="entry name" value="LysR_substrate"/>
    <property type="match status" value="1"/>
</dbReference>
<dbReference type="InterPro" id="IPR036388">
    <property type="entry name" value="WH-like_DNA-bd_sf"/>
</dbReference>
<evidence type="ECO:0000256" key="3">
    <source>
        <dbReference type="ARBA" id="ARBA00023125"/>
    </source>
</evidence>
<protein>
    <submittedName>
        <fullName evidence="6">Regulatory protein CysB</fullName>
    </submittedName>
</protein>
<keyword evidence="2" id="KW-0805">Transcription regulation</keyword>
<organism evidence="6 7">
    <name type="scientific">Piscinibacter sakaiensis</name>
    <name type="common">Ideonella sakaiensis</name>
    <dbReference type="NCBI Taxonomy" id="1547922"/>
    <lineage>
        <taxon>Bacteria</taxon>
        <taxon>Pseudomonadati</taxon>
        <taxon>Pseudomonadota</taxon>
        <taxon>Betaproteobacteria</taxon>
        <taxon>Burkholderiales</taxon>
        <taxon>Sphaerotilaceae</taxon>
        <taxon>Piscinibacter</taxon>
    </lineage>
</organism>
<gene>
    <name evidence="6" type="ORF">ISF6_2551</name>
</gene>
<accession>A0A0K8P257</accession>
<feature type="domain" description="HTH lysR-type" evidence="5">
    <location>
        <begin position="18"/>
        <end position="74"/>
    </location>
</feature>
<dbReference type="PANTHER" id="PTHR30126">
    <property type="entry name" value="HTH-TYPE TRANSCRIPTIONAL REGULATOR"/>
    <property type="match status" value="1"/>
</dbReference>
<evidence type="ECO:0000259" key="5">
    <source>
        <dbReference type="PROSITE" id="PS50931"/>
    </source>
</evidence>
<sequence>MFTIVGVVSPTRPLKNATLRQLVTFHTLARLGSVSRTAEELHLTQPAVSLQLGILEESAGTPLLARGARGVRLTEAGVVLAGYASRLLQVWNEASEAMAAQCGQVAGTLRVGVVTTAEYLMPQLVLEFTRQHRQVGVKLSVGNRADIAAQLAQQEIDLAIMGRPPAELRVDAAPFAHHPMAFVAAPDHPLLDKPGATLADVAEVPLLLRERGSGTRLAVEQLFKTAGIEMRLGAETSSNEAIKQLCAAGYGVAFISLHACVLELQAGLLAQLPLPGHPIVRAWYAISLADRPLPAAAAAFGVFLREQGQARLDAKLAADRERMAPMTRRRSPRAARP</sequence>
<dbReference type="FunFam" id="1.10.10.10:FF:000001">
    <property type="entry name" value="LysR family transcriptional regulator"/>
    <property type="match status" value="1"/>
</dbReference>
<dbReference type="AlphaFoldDB" id="A0A0K8P257"/>
<dbReference type="EMBL" id="BBYR01000038">
    <property type="protein sequence ID" value="GAP36711.1"/>
    <property type="molecule type" value="Genomic_DNA"/>
</dbReference>
<dbReference type="SUPFAM" id="SSF46785">
    <property type="entry name" value="Winged helix' DNA-binding domain"/>
    <property type="match status" value="1"/>
</dbReference>
<dbReference type="Proteomes" id="UP000037660">
    <property type="component" value="Unassembled WGS sequence"/>
</dbReference>
<proteinExistence type="inferred from homology"/>
<dbReference type="PROSITE" id="PS50931">
    <property type="entry name" value="HTH_LYSR"/>
    <property type="match status" value="1"/>
</dbReference>
<dbReference type="SUPFAM" id="SSF53850">
    <property type="entry name" value="Periplasmic binding protein-like II"/>
    <property type="match status" value="1"/>
</dbReference>
<evidence type="ECO:0000256" key="2">
    <source>
        <dbReference type="ARBA" id="ARBA00023015"/>
    </source>
</evidence>
<dbReference type="PRINTS" id="PR00039">
    <property type="entry name" value="HTHLYSR"/>
</dbReference>
<evidence type="ECO:0000256" key="1">
    <source>
        <dbReference type="ARBA" id="ARBA00009437"/>
    </source>
</evidence>
<dbReference type="Gene3D" id="1.10.10.10">
    <property type="entry name" value="Winged helix-like DNA-binding domain superfamily/Winged helix DNA-binding domain"/>
    <property type="match status" value="1"/>
</dbReference>
<keyword evidence="4" id="KW-0804">Transcription</keyword>
<dbReference type="Pfam" id="PF00126">
    <property type="entry name" value="HTH_1"/>
    <property type="match status" value="1"/>
</dbReference>
<dbReference type="InterPro" id="IPR005119">
    <property type="entry name" value="LysR_subst-bd"/>
</dbReference>
<keyword evidence="3" id="KW-0238">DNA-binding</keyword>
<comment type="caution">
    <text evidence="6">The sequence shown here is derived from an EMBL/GenBank/DDBJ whole genome shotgun (WGS) entry which is preliminary data.</text>
</comment>
<comment type="similarity">
    <text evidence="1">Belongs to the LysR transcriptional regulatory family.</text>
</comment>
<dbReference type="PANTHER" id="PTHR30126:SF5">
    <property type="entry name" value="HTH-TYPE TRANSCRIPTIONAL ACTIVATOR CMPR"/>
    <property type="match status" value="1"/>
</dbReference>
<dbReference type="GO" id="GO:0000976">
    <property type="term" value="F:transcription cis-regulatory region binding"/>
    <property type="evidence" value="ECO:0007669"/>
    <property type="project" value="TreeGrafter"/>
</dbReference>
<dbReference type="InterPro" id="IPR036390">
    <property type="entry name" value="WH_DNA-bd_sf"/>
</dbReference>
<dbReference type="GO" id="GO:0003700">
    <property type="term" value="F:DNA-binding transcription factor activity"/>
    <property type="evidence" value="ECO:0007669"/>
    <property type="project" value="InterPro"/>
</dbReference>
<dbReference type="InterPro" id="IPR000847">
    <property type="entry name" value="LysR_HTH_N"/>
</dbReference>
<dbReference type="Gene3D" id="3.40.190.290">
    <property type="match status" value="1"/>
</dbReference>
<evidence type="ECO:0000313" key="6">
    <source>
        <dbReference type="EMBL" id="GAP36711.1"/>
    </source>
</evidence>
<reference evidence="6 7" key="2">
    <citation type="journal article" date="2016" name="Science">
        <title>A bacterium that degrades and assimilates poly(ethylene terephthalate).</title>
        <authorList>
            <person name="Yoshida S."/>
            <person name="Hiraga K."/>
            <person name="Takehana T."/>
            <person name="Taniguchi I."/>
            <person name="Yamaji H."/>
            <person name="Maeda Y."/>
            <person name="Toyohara K."/>
            <person name="Miyamoto K."/>
            <person name="Kimura Y."/>
            <person name="Oda K."/>
        </authorList>
    </citation>
    <scope>NUCLEOTIDE SEQUENCE [LARGE SCALE GENOMIC DNA]</scope>
    <source>
        <strain evidence="7">NBRC 110686 / TISTR 2288 / 201-F6</strain>
    </source>
</reference>
<reference evidence="7" key="1">
    <citation type="submission" date="2015-07" db="EMBL/GenBank/DDBJ databases">
        <title>Discovery of a poly(ethylene terephthalate assimilation.</title>
        <authorList>
            <person name="Yoshida S."/>
            <person name="Hiraga K."/>
            <person name="Takehana T."/>
            <person name="Taniguchi I."/>
            <person name="Yamaji H."/>
            <person name="Maeda Y."/>
            <person name="Toyohara K."/>
            <person name="Miyamoto K."/>
            <person name="Kimura Y."/>
            <person name="Oda K."/>
        </authorList>
    </citation>
    <scope>NUCLEOTIDE SEQUENCE [LARGE SCALE GENOMIC DNA]</scope>
    <source>
        <strain evidence="7">NBRC 110686 / TISTR 2288 / 201-F6</strain>
    </source>
</reference>
<dbReference type="STRING" id="1547922.ISF6_2551"/>
<evidence type="ECO:0000256" key="4">
    <source>
        <dbReference type="ARBA" id="ARBA00023163"/>
    </source>
</evidence>
<keyword evidence="7" id="KW-1185">Reference proteome</keyword>